<dbReference type="Pfam" id="PF07859">
    <property type="entry name" value="Abhydrolase_3"/>
    <property type="match status" value="1"/>
</dbReference>
<feature type="domain" description="Alpha/beta hydrolase fold-3" evidence="5">
    <location>
        <begin position="129"/>
        <end position="346"/>
    </location>
</feature>
<dbReference type="InterPro" id="IPR033140">
    <property type="entry name" value="Lipase_GDXG_put_SER_AS"/>
</dbReference>
<comment type="similarity">
    <text evidence="1">Belongs to the 'GDXG' lipolytic enzyme family.</text>
</comment>
<dbReference type="Gene3D" id="3.40.50.1820">
    <property type="entry name" value="alpha/beta hydrolase"/>
    <property type="match status" value="1"/>
</dbReference>
<keyword evidence="4" id="KW-0472">Membrane</keyword>
<dbReference type="VEuPathDB" id="FungiDB:PV09_09428"/>
<dbReference type="PANTHER" id="PTHR48081:SF8">
    <property type="entry name" value="ALPHA_BETA HYDROLASE FOLD-3 DOMAIN-CONTAINING PROTEIN-RELATED"/>
    <property type="match status" value="1"/>
</dbReference>
<proteinExistence type="inferred from homology"/>
<gene>
    <name evidence="6" type="ORF">PV09_09428</name>
</gene>
<dbReference type="PANTHER" id="PTHR48081">
    <property type="entry name" value="AB HYDROLASE SUPERFAMILY PROTEIN C4A8.06C"/>
    <property type="match status" value="1"/>
</dbReference>
<dbReference type="InParanoid" id="A0A0D1ZXK5"/>
<dbReference type="STRING" id="253628.A0A0D1ZXK5"/>
<dbReference type="AlphaFoldDB" id="A0A0D1ZXK5"/>
<dbReference type="GO" id="GO:0016787">
    <property type="term" value="F:hydrolase activity"/>
    <property type="evidence" value="ECO:0007669"/>
    <property type="project" value="UniProtKB-KW"/>
</dbReference>
<dbReference type="EMBL" id="KN847596">
    <property type="protein sequence ID" value="KIV98814.1"/>
    <property type="molecule type" value="Genomic_DNA"/>
</dbReference>
<dbReference type="InterPro" id="IPR013094">
    <property type="entry name" value="AB_hydrolase_3"/>
</dbReference>
<keyword evidence="4" id="KW-0812">Transmembrane</keyword>
<evidence type="ECO:0000313" key="6">
    <source>
        <dbReference type="EMBL" id="KIV98814.1"/>
    </source>
</evidence>
<evidence type="ECO:0000259" key="5">
    <source>
        <dbReference type="Pfam" id="PF07859"/>
    </source>
</evidence>
<feature type="transmembrane region" description="Helical" evidence="4">
    <location>
        <begin position="12"/>
        <end position="34"/>
    </location>
</feature>
<feature type="active site" evidence="3">
    <location>
        <position position="209"/>
    </location>
</feature>
<organism evidence="6 7">
    <name type="scientific">Verruconis gallopava</name>
    <dbReference type="NCBI Taxonomy" id="253628"/>
    <lineage>
        <taxon>Eukaryota</taxon>
        <taxon>Fungi</taxon>
        <taxon>Dikarya</taxon>
        <taxon>Ascomycota</taxon>
        <taxon>Pezizomycotina</taxon>
        <taxon>Dothideomycetes</taxon>
        <taxon>Pleosporomycetidae</taxon>
        <taxon>Venturiales</taxon>
        <taxon>Sympoventuriaceae</taxon>
        <taxon>Verruconis</taxon>
    </lineage>
</organism>
<name>A0A0D1ZXK5_9PEZI</name>
<dbReference type="Proteomes" id="UP000053259">
    <property type="component" value="Unassembled WGS sequence"/>
</dbReference>
<dbReference type="SUPFAM" id="SSF53474">
    <property type="entry name" value="alpha/beta-Hydrolases"/>
    <property type="match status" value="1"/>
</dbReference>
<accession>A0A0D1ZXK5</accession>
<dbReference type="PROSITE" id="PS01174">
    <property type="entry name" value="LIPASE_GDXG_SER"/>
    <property type="match status" value="1"/>
</dbReference>
<keyword evidence="2" id="KW-0378">Hydrolase</keyword>
<keyword evidence="7" id="KW-1185">Reference proteome</keyword>
<protein>
    <recommendedName>
        <fullName evidence="5">Alpha/beta hydrolase fold-3 domain-containing protein</fullName>
    </recommendedName>
</protein>
<evidence type="ECO:0000256" key="2">
    <source>
        <dbReference type="ARBA" id="ARBA00022801"/>
    </source>
</evidence>
<evidence type="ECO:0000313" key="7">
    <source>
        <dbReference type="Proteomes" id="UP000053259"/>
    </source>
</evidence>
<dbReference type="HOGENOM" id="CLU_019364_0_0_1"/>
<dbReference type="InterPro" id="IPR029058">
    <property type="entry name" value="AB_hydrolase_fold"/>
</dbReference>
<evidence type="ECO:0000256" key="3">
    <source>
        <dbReference type="PROSITE-ProRule" id="PRU10038"/>
    </source>
</evidence>
<dbReference type="OrthoDB" id="2152029at2759"/>
<reference evidence="6 7" key="1">
    <citation type="submission" date="2015-01" db="EMBL/GenBank/DDBJ databases">
        <title>The Genome Sequence of Ochroconis gallopava CBS43764.</title>
        <authorList>
            <consortium name="The Broad Institute Genomics Platform"/>
            <person name="Cuomo C."/>
            <person name="de Hoog S."/>
            <person name="Gorbushina A."/>
            <person name="Stielow B."/>
            <person name="Teixiera M."/>
            <person name="Abouelleil A."/>
            <person name="Chapman S.B."/>
            <person name="Priest M."/>
            <person name="Young S.K."/>
            <person name="Wortman J."/>
            <person name="Nusbaum C."/>
            <person name="Birren B."/>
        </authorList>
    </citation>
    <scope>NUCLEOTIDE SEQUENCE [LARGE SCALE GENOMIC DNA]</scope>
    <source>
        <strain evidence="6 7">CBS 43764</strain>
    </source>
</reference>
<sequence>MAGLLTYQPFKAIYALLAAAFEAARFPLWILLYISSSGRPHKKWTLRQAIGVRIIRQFVYHSAAVEVVTPYNLKPGSEKERFVTCEPAPGSMYKGPLQDKQIKPLTTGGTWTPKPITPAEIETGNIDVVLHFHGGAYVLGDGRDADTSFLAKTLLKHARVTHVFTPNYRLSCNAGGRFPAAFQDAVTCYYHLVKTLKIPSDRITISGDSAGGNLAFALLRYLTEYGKDVGLPLPGCAWFWSPWVNVEEARNPEALHNSKQYSTDYLTAPFAMWGARMFAPLDQGLDTTSPYITPIGHPFMTPVPIWVSTGRAEVLYDDNKAIAEQFEKLGNKVSLHVIDNVPHDIILLGHILGFTREAAAAAKNAGEFLQAERARL</sequence>
<dbReference type="RefSeq" id="XP_016208684.1">
    <property type="nucleotide sequence ID" value="XM_016363485.1"/>
</dbReference>
<keyword evidence="4" id="KW-1133">Transmembrane helix</keyword>
<evidence type="ECO:0000256" key="1">
    <source>
        <dbReference type="ARBA" id="ARBA00010515"/>
    </source>
</evidence>
<dbReference type="GeneID" id="27317401"/>
<dbReference type="FunCoup" id="A0A0D1ZXK5">
    <property type="interactions" value="15"/>
</dbReference>
<dbReference type="InterPro" id="IPR050300">
    <property type="entry name" value="GDXG_lipolytic_enzyme"/>
</dbReference>
<evidence type="ECO:0000256" key="4">
    <source>
        <dbReference type="SAM" id="Phobius"/>
    </source>
</evidence>